<dbReference type="Gene3D" id="3.40.50.450">
    <property type="match status" value="1"/>
</dbReference>
<name>A0A1Z5JAW0_FISSO</name>
<comment type="cofactor">
    <cofactor evidence="1">
        <name>Mg(2+)</name>
        <dbReference type="ChEBI" id="CHEBI:18420"/>
    </cofactor>
</comment>
<dbReference type="Pfam" id="PF00365">
    <property type="entry name" value="PFK"/>
    <property type="match status" value="1"/>
</dbReference>
<comment type="caution">
    <text evidence="7">The sequence shown here is derived from an EMBL/GenBank/DDBJ whole genome shotgun (WGS) entry which is preliminary data.</text>
</comment>
<keyword evidence="2 7" id="KW-0808">Transferase</keyword>
<evidence type="ECO:0000256" key="2">
    <source>
        <dbReference type="ARBA" id="ARBA00022679"/>
    </source>
</evidence>
<feature type="domain" description="Phosphofructokinase" evidence="6">
    <location>
        <begin position="164"/>
        <end position="469"/>
    </location>
</feature>
<accession>A0A1Z5JAW0</accession>
<protein>
    <submittedName>
        <fullName evidence="7">6-phosphofructokinase 1</fullName>
        <ecNumber evidence="7">2.7.1.11</ecNumber>
    </submittedName>
</protein>
<dbReference type="InParanoid" id="A0A1Z5JAW0"/>
<dbReference type="PRINTS" id="PR00476">
    <property type="entry name" value="PHFRCTKINASE"/>
</dbReference>
<dbReference type="GO" id="GO:0046872">
    <property type="term" value="F:metal ion binding"/>
    <property type="evidence" value="ECO:0007669"/>
    <property type="project" value="UniProtKB-KW"/>
</dbReference>
<keyword evidence="5" id="KW-0460">Magnesium</keyword>
<dbReference type="InterPro" id="IPR035966">
    <property type="entry name" value="PKF_sf"/>
</dbReference>
<evidence type="ECO:0000313" key="8">
    <source>
        <dbReference type="Proteomes" id="UP000198406"/>
    </source>
</evidence>
<dbReference type="GO" id="GO:0003872">
    <property type="term" value="F:6-phosphofructokinase activity"/>
    <property type="evidence" value="ECO:0007669"/>
    <property type="project" value="UniProtKB-EC"/>
</dbReference>
<organism evidence="7 8">
    <name type="scientific">Fistulifera solaris</name>
    <name type="common">Oleaginous diatom</name>
    <dbReference type="NCBI Taxonomy" id="1519565"/>
    <lineage>
        <taxon>Eukaryota</taxon>
        <taxon>Sar</taxon>
        <taxon>Stramenopiles</taxon>
        <taxon>Ochrophyta</taxon>
        <taxon>Bacillariophyta</taxon>
        <taxon>Bacillariophyceae</taxon>
        <taxon>Bacillariophycidae</taxon>
        <taxon>Naviculales</taxon>
        <taxon>Naviculaceae</taxon>
        <taxon>Fistulifera</taxon>
    </lineage>
</organism>
<evidence type="ECO:0000313" key="7">
    <source>
        <dbReference type="EMBL" id="GAX11032.1"/>
    </source>
</evidence>
<evidence type="ECO:0000256" key="4">
    <source>
        <dbReference type="ARBA" id="ARBA00022777"/>
    </source>
</evidence>
<dbReference type="Proteomes" id="UP000198406">
    <property type="component" value="Unassembled WGS sequence"/>
</dbReference>
<keyword evidence="4 7" id="KW-0418">Kinase</keyword>
<dbReference type="InterPro" id="IPR022953">
    <property type="entry name" value="ATP_PFK"/>
</dbReference>
<gene>
    <name evidence="7" type="ORF">FisN_2Lh561</name>
</gene>
<dbReference type="EMBL" id="BDSP01000032">
    <property type="protein sequence ID" value="GAX11032.1"/>
    <property type="molecule type" value="Genomic_DNA"/>
</dbReference>
<evidence type="ECO:0000256" key="5">
    <source>
        <dbReference type="ARBA" id="ARBA00022842"/>
    </source>
</evidence>
<dbReference type="EC" id="2.7.1.11" evidence="7"/>
<proteinExistence type="predicted"/>
<dbReference type="SUPFAM" id="SSF53784">
    <property type="entry name" value="Phosphofructokinase"/>
    <property type="match status" value="1"/>
</dbReference>
<dbReference type="InterPro" id="IPR000023">
    <property type="entry name" value="Phosphofructokinase_dom"/>
</dbReference>
<dbReference type="PANTHER" id="PTHR45770">
    <property type="entry name" value="ATP-DEPENDENT 6-PHOSPHOFRUCTOKINASE 1"/>
    <property type="match status" value="1"/>
</dbReference>
<dbReference type="NCBIfam" id="NF005301">
    <property type="entry name" value="PRK06830.1"/>
    <property type="match status" value="1"/>
</dbReference>
<dbReference type="InterPro" id="IPR050929">
    <property type="entry name" value="PFKA"/>
</dbReference>
<dbReference type="GO" id="GO:0006002">
    <property type="term" value="P:fructose 6-phosphate metabolic process"/>
    <property type="evidence" value="ECO:0007669"/>
    <property type="project" value="InterPro"/>
</dbReference>
<dbReference type="AlphaFoldDB" id="A0A1Z5JAW0"/>
<sequence length="545" mass="60364">MLSGKNKYTLQASSLQEDTVSRDEELAEIEQQLERAGFQARCEEHLIVKKVYKAKLESLRDRFPSMDTLNSRVELFKPIPMQPPKAFQNQTEVDAARNSNHSSVSSNPNSFSQFIAFDYNEYFNDDDVVYLDAVRTSRMVSLSRAFVRAGPRERLHFNPATVNAAIVTCGGLCPGLNNVIRELTHSLYSVYGVNQVWGIRGGFRGFLGLADFEPIILTNELVEDIHHEGGTVLRSGRGGFDTEKILQFLQERDISQLYVIGGDGTHRAAFKIHQECMQQSRNIAVVGICKTIDNDLDYIDRSFGFLSSVEAAQASIRTAKTESMCVSPRGITVVKLMGRSAGYLTAYAALGSGDVDCVLIPEVPIVLEGKDGILHFLEKRVAEKKYAVVAVAEGAGEEILGTSSEIDKGGNKKLQPIGEYIKKQIQDHFENKGLECTVRYIDPSYMVRSVPANAADSVYCTELAQNAVHGAMYGYTGFSVGQVNSHGVYIPIPLLVATSPRTMDPKGLLWERILSLTGQPNPDVGELCNPENEMDCFPHFERFIH</sequence>
<evidence type="ECO:0000256" key="3">
    <source>
        <dbReference type="ARBA" id="ARBA00022723"/>
    </source>
</evidence>
<dbReference type="OrthoDB" id="40818at2759"/>
<reference evidence="7 8" key="1">
    <citation type="journal article" date="2015" name="Plant Cell">
        <title>Oil accumulation by the oleaginous diatom Fistulifera solaris as revealed by the genome and transcriptome.</title>
        <authorList>
            <person name="Tanaka T."/>
            <person name="Maeda Y."/>
            <person name="Veluchamy A."/>
            <person name="Tanaka M."/>
            <person name="Abida H."/>
            <person name="Marechal E."/>
            <person name="Bowler C."/>
            <person name="Muto M."/>
            <person name="Sunaga Y."/>
            <person name="Tanaka M."/>
            <person name="Yoshino T."/>
            <person name="Taniguchi T."/>
            <person name="Fukuda Y."/>
            <person name="Nemoto M."/>
            <person name="Matsumoto M."/>
            <person name="Wong P.S."/>
            <person name="Aburatani S."/>
            <person name="Fujibuchi W."/>
        </authorList>
    </citation>
    <scope>NUCLEOTIDE SEQUENCE [LARGE SCALE GENOMIC DNA]</scope>
    <source>
        <strain evidence="7 8">JPCC DA0580</strain>
    </source>
</reference>
<keyword evidence="3" id="KW-0479">Metal-binding</keyword>
<evidence type="ECO:0000259" key="6">
    <source>
        <dbReference type="Pfam" id="PF00365"/>
    </source>
</evidence>
<keyword evidence="8" id="KW-1185">Reference proteome</keyword>
<dbReference type="UniPathway" id="UPA00109">
    <property type="reaction ID" value="UER00182"/>
</dbReference>
<evidence type="ECO:0000256" key="1">
    <source>
        <dbReference type="ARBA" id="ARBA00001946"/>
    </source>
</evidence>